<evidence type="ECO:0000313" key="2">
    <source>
        <dbReference type="EMBL" id="KPI35141.1"/>
    </source>
</evidence>
<feature type="region of interest" description="Disordered" evidence="1">
    <location>
        <begin position="42"/>
        <end position="78"/>
    </location>
</feature>
<gene>
    <name evidence="2" type="ORF">AB675_1377</name>
</gene>
<dbReference type="GeneID" id="28733141"/>
<keyword evidence="3" id="KW-1185">Reference proteome</keyword>
<evidence type="ECO:0000313" key="3">
    <source>
        <dbReference type="Proteomes" id="UP000038010"/>
    </source>
</evidence>
<name>A0A0N0NHW3_9EURO</name>
<reference evidence="2 3" key="1">
    <citation type="submission" date="2015-06" db="EMBL/GenBank/DDBJ databases">
        <title>Draft genome of the ant-associated black yeast Phialophora attae CBS 131958.</title>
        <authorList>
            <person name="Moreno L.F."/>
            <person name="Stielow B.J."/>
            <person name="de Hoog S."/>
            <person name="Vicente V.A."/>
            <person name="Weiss V.A."/>
            <person name="de Vries M."/>
            <person name="Cruz L.M."/>
            <person name="Souza E.M."/>
        </authorList>
    </citation>
    <scope>NUCLEOTIDE SEQUENCE [LARGE SCALE GENOMIC DNA]</scope>
    <source>
        <strain evidence="2 3">CBS 131958</strain>
    </source>
</reference>
<feature type="compositionally biased region" description="Low complexity" evidence="1">
    <location>
        <begin position="53"/>
        <end position="69"/>
    </location>
</feature>
<accession>A0A0N0NHW3</accession>
<dbReference type="RefSeq" id="XP_017995104.1">
    <property type="nucleotide sequence ID" value="XM_018141261.1"/>
</dbReference>
<dbReference type="VEuPathDB" id="FungiDB:AB675_1377"/>
<evidence type="ECO:0008006" key="4">
    <source>
        <dbReference type="Google" id="ProtNLM"/>
    </source>
</evidence>
<proteinExistence type="predicted"/>
<comment type="caution">
    <text evidence="2">The sequence shown here is derived from an EMBL/GenBank/DDBJ whole genome shotgun (WGS) entry which is preliminary data.</text>
</comment>
<evidence type="ECO:0000256" key="1">
    <source>
        <dbReference type="SAM" id="MobiDB-lite"/>
    </source>
</evidence>
<organism evidence="2 3">
    <name type="scientific">Cyphellophora attinorum</name>
    <dbReference type="NCBI Taxonomy" id="1664694"/>
    <lineage>
        <taxon>Eukaryota</taxon>
        <taxon>Fungi</taxon>
        <taxon>Dikarya</taxon>
        <taxon>Ascomycota</taxon>
        <taxon>Pezizomycotina</taxon>
        <taxon>Eurotiomycetes</taxon>
        <taxon>Chaetothyriomycetidae</taxon>
        <taxon>Chaetothyriales</taxon>
        <taxon>Cyphellophoraceae</taxon>
        <taxon>Cyphellophora</taxon>
    </lineage>
</organism>
<dbReference type="EMBL" id="LFJN01000044">
    <property type="protein sequence ID" value="KPI35141.1"/>
    <property type="molecule type" value="Genomic_DNA"/>
</dbReference>
<protein>
    <recommendedName>
        <fullName evidence="4">Transcription factor domain-containing protein</fullName>
    </recommendedName>
</protein>
<sequence>MSSMQFKGEFSFVNKNAENIASSDHRPAVAWHVMHRYEPYKRRRRERVKPAEAEGQGPSSGATTSPSSSEDQRPQPELQASPAWIQGLVNFAHLELIPAISSDPAQYGGLLLSWHNLSTDSTPDYHDKAYLALLATISANDDTLLCTARQLHTEAMSEISTVSDVGARLYVAVMSLFLVQSILGQSDTARNLLKMLKNLIELNGGIESLDVPIRLDVLSCDTFFAIRHQTRPLFSTKTWSAGKLAEPYKQRLGTKFDLADLREFSALLEVVASLYELFDVRASISDGKDDLQQWCGLRRLECLSRLADYQVNLTLYPHRYSSGQAELAILAAALLLAVLMEGSPEPVQLGQTLLLRLRDSVARLQPHHFASYPNLLRSIIDLGALAEHVLPVDQFWFQMHAVVSSQSRYSMGVFDYSPLKRAVEKGPGFRMFDTYPGLLLYGDISWRVNEKSK</sequence>
<dbReference type="Proteomes" id="UP000038010">
    <property type="component" value="Unassembled WGS sequence"/>
</dbReference>
<dbReference type="AlphaFoldDB" id="A0A0N0NHW3"/>